<accession>A0AAD5M6N7</accession>
<evidence type="ECO:0000313" key="2">
    <source>
        <dbReference type="Proteomes" id="UP001196413"/>
    </source>
</evidence>
<comment type="caution">
    <text evidence="1">The sequence shown here is derived from an EMBL/GenBank/DDBJ whole genome shotgun (WGS) entry which is preliminary data.</text>
</comment>
<dbReference type="AlphaFoldDB" id="A0AAD5M6N7"/>
<evidence type="ECO:0000313" key="1">
    <source>
        <dbReference type="EMBL" id="KAJ1350913.1"/>
    </source>
</evidence>
<protein>
    <submittedName>
        <fullName evidence="1">Uncharacterized protein</fullName>
    </submittedName>
</protein>
<proteinExistence type="predicted"/>
<sequence length="67" mass="7621">MFVVGNILPSKSSPNLNPEEENRWNLINPTLLLTSRNLWKLTPKGKRLQPTVTAELLHLQSKEVDEA</sequence>
<name>A0AAD5M6N7_PARTN</name>
<keyword evidence="2" id="KW-1185">Reference proteome</keyword>
<reference evidence="1" key="1">
    <citation type="submission" date="2021-06" db="EMBL/GenBank/DDBJ databases">
        <title>Parelaphostrongylus tenuis whole genome reference sequence.</title>
        <authorList>
            <person name="Garwood T.J."/>
            <person name="Larsen P.A."/>
            <person name="Fountain-Jones N.M."/>
            <person name="Garbe J.R."/>
            <person name="Macchietto M.G."/>
            <person name="Kania S.A."/>
            <person name="Gerhold R.W."/>
            <person name="Richards J.E."/>
            <person name="Wolf T.M."/>
        </authorList>
    </citation>
    <scope>NUCLEOTIDE SEQUENCE</scope>
    <source>
        <strain evidence="1">MNPRO001-30</strain>
        <tissue evidence="1">Meninges</tissue>
    </source>
</reference>
<gene>
    <name evidence="1" type="ORF">KIN20_006830</name>
</gene>
<dbReference type="Proteomes" id="UP001196413">
    <property type="component" value="Unassembled WGS sequence"/>
</dbReference>
<dbReference type="EMBL" id="JAHQIW010000964">
    <property type="protein sequence ID" value="KAJ1350913.1"/>
    <property type="molecule type" value="Genomic_DNA"/>
</dbReference>
<organism evidence="1 2">
    <name type="scientific">Parelaphostrongylus tenuis</name>
    <name type="common">Meningeal worm</name>
    <dbReference type="NCBI Taxonomy" id="148309"/>
    <lineage>
        <taxon>Eukaryota</taxon>
        <taxon>Metazoa</taxon>
        <taxon>Ecdysozoa</taxon>
        <taxon>Nematoda</taxon>
        <taxon>Chromadorea</taxon>
        <taxon>Rhabditida</taxon>
        <taxon>Rhabditina</taxon>
        <taxon>Rhabditomorpha</taxon>
        <taxon>Strongyloidea</taxon>
        <taxon>Metastrongylidae</taxon>
        <taxon>Parelaphostrongylus</taxon>
    </lineage>
</organism>